<evidence type="ECO:0000256" key="2">
    <source>
        <dbReference type="PIRSR" id="PIRSR639383-1"/>
    </source>
</evidence>
<dbReference type="InterPro" id="IPR052908">
    <property type="entry name" value="AP-4-A_phosphorylase"/>
</dbReference>
<protein>
    <submittedName>
        <fullName evidence="6">Histidine triad (HIT) protein</fullName>
    </submittedName>
</protein>
<dbReference type="GO" id="GO:0000166">
    <property type="term" value="F:nucleotide binding"/>
    <property type="evidence" value="ECO:0007669"/>
    <property type="project" value="UniProtKB-KW"/>
</dbReference>
<keyword evidence="1" id="KW-0547">Nucleotide-binding</keyword>
<sequence length="169" mass="19731">METVWAPWRMAYILSEKDRNCFFCHKLREPARDAENYVIYRGKEAFALLNIYPYNNGHLMIAPYAHVSSLTALRPEQLLELFDITRRCEQALREAMRPEGFNIGINVGKVAGAGVEDHLHVHIVPRWNGDTNYMTTISETRVIPQQLEDAYKLLFPYFSENRRFHSLNV</sequence>
<accession>A0A0S6W393</accession>
<dbReference type="Pfam" id="PF01230">
    <property type="entry name" value="HIT"/>
    <property type="match status" value="1"/>
</dbReference>
<proteinExistence type="predicted"/>
<dbReference type="EMBL" id="DF820459">
    <property type="protein sequence ID" value="GAK52745.1"/>
    <property type="molecule type" value="Genomic_DNA"/>
</dbReference>
<dbReference type="SUPFAM" id="SSF54197">
    <property type="entry name" value="HIT-like"/>
    <property type="match status" value="1"/>
</dbReference>
<evidence type="ECO:0000313" key="7">
    <source>
        <dbReference type="Proteomes" id="UP000030700"/>
    </source>
</evidence>
<feature type="short sequence motif" description="Histidine triad motif" evidence="4">
    <location>
        <begin position="118"/>
        <end position="122"/>
    </location>
</feature>
<dbReference type="InterPro" id="IPR011146">
    <property type="entry name" value="HIT-like"/>
</dbReference>
<feature type="domain" description="HIT" evidence="5">
    <location>
        <begin position="22"/>
        <end position="133"/>
    </location>
</feature>
<evidence type="ECO:0000256" key="4">
    <source>
        <dbReference type="PROSITE-ProRule" id="PRU00464"/>
    </source>
</evidence>
<evidence type="ECO:0000313" key="6">
    <source>
        <dbReference type="EMBL" id="GAK52745.1"/>
    </source>
</evidence>
<dbReference type="HOGENOM" id="CLU_056776_1_2_0"/>
<dbReference type="GO" id="GO:0003824">
    <property type="term" value="F:catalytic activity"/>
    <property type="evidence" value="ECO:0007669"/>
    <property type="project" value="InterPro"/>
</dbReference>
<evidence type="ECO:0000256" key="1">
    <source>
        <dbReference type="ARBA" id="ARBA00022741"/>
    </source>
</evidence>
<organism evidence="6">
    <name type="scientific">Candidatus Moduliflexus flocculans</name>
    <dbReference type="NCBI Taxonomy" id="1499966"/>
    <lineage>
        <taxon>Bacteria</taxon>
        <taxon>Candidatus Moduliflexota</taxon>
        <taxon>Candidatus Moduliflexia</taxon>
        <taxon>Candidatus Moduliflexales</taxon>
        <taxon>Candidatus Moduliflexaceae</taxon>
    </lineage>
</organism>
<dbReference type="PROSITE" id="PS51084">
    <property type="entry name" value="HIT_2"/>
    <property type="match status" value="1"/>
</dbReference>
<dbReference type="STRING" id="1499966.U14_04001"/>
<dbReference type="Gene3D" id="3.30.428.10">
    <property type="entry name" value="HIT-like"/>
    <property type="match status" value="1"/>
</dbReference>
<gene>
    <name evidence="6" type="ORF">U14_04001</name>
</gene>
<dbReference type="CDD" id="cd01275">
    <property type="entry name" value="FHIT"/>
    <property type="match status" value="1"/>
</dbReference>
<evidence type="ECO:0000259" key="5">
    <source>
        <dbReference type="PROSITE" id="PS51084"/>
    </source>
</evidence>
<feature type="binding site" evidence="3">
    <location>
        <position position="122"/>
    </location>
    <ligand>
        <name>substrate</name>
    </ligand>
</feature>
<feature type="binding site" evidence="3">
    <location>
        <begin position="112"/>
        <end position="115"/>
    </location>
    <ligand>
        <name>substrate</name>
    </ligand>
</feature>
<dbReference type="InterPro" id="IPR039383">
    <property type="entry name" value="FHIT"/>
</dbReference>
<feature type="binding site" evidence="3">
    <location>
        <position position="50"/>
    </location>
    <ligand>
        <name>substrate</name>
    </ligand>
</feature>
<dbReference type="AlphaFoldDB" id="A0A0S6W393"/>
<dbReference type="PANTHER" id="PTHR42997:SF1">
    <property type="entry name" value="AP-4-A PHOSPHORYLASE"/>
    <property type="match status" value="1"/>
</dbReference>
<evidence type="ECO:0000256" key="3">
    <source>
        <dbReference type="PIRSR" id="PIRSR639383-2"/>
    </source>
</evidence>
<feature type="active site" description="Tele-AMP-histidine intermediate" evidence="2">
    <location>
        <position position="120"/>
    </location>
</feature>
<dbReference type="PANTHER" id="PTHR42997">
    <property type="entry name" value="HIT FAMILY HYDROLASE"/>
    <property type="match status" value="1"/>
</dbReference>
<name>A0A0S6W393_9BACT</name>
<keyword evidence="7" id="KW-1185">Reference proteome</keyword>
<dbReference type="Proteomes" id="UP000030700">
    <property type="component" value="Unassembled WGS sequence"/>
</dbReference>
<reference evidence="6" key="1">
    <citation type="journal article" date="2015" name="PeerJ">
        <title>First genomic representation of candidate bacterial phylum KSB3 points to enhanced environmental sensing as a trigger of wastewater bulking.</title>
        <authorList>
            <person name="Sekiguchi Y."/>
            <person name="Ohashi A."/>
            <person name="Parks D.H."/>
            <person name="Yamauchi T."/>
            <person name="Tyson G.W."/>
            <person name="Hugenholtz P."/>
        </authorList>
    </citation>
    <scope>NUCLEOTIDE SEQUENCE [LARGE SCALE GENOMIC DNA]</scope>
</reference>
<dbReference type="InterPro" id="IPR036265">
    <property type="entry name" value="HIT-like_sf"/>
</dbReference>